<reference evidence="3 4" key="1">
    <citation type="submission" date="2024-10" db="EMBL/GenBank/DDBJ databases">
        <title>The Natural Products Discovery Center: Release of the First 8490 Sequenced Strains for Exploring Actinobacteria Biosynthetic Diversity.</title>
        <authorList>
            <person name="Kalkreuter E."/>
            <person name="Kautsar S.A."/>
            <person name="Yang D."/>
            <person name="Bader C.D."/>
            <person name="Teijaro C.N."/>
            <person name="Fluegel L."/>
            <person name="Davis C.M."/>
            <person name="Simpson J.R."/>
            <person name="Lauterbach L."/>
            <person name="Steele A.D."/>
            <person name="Gui C."/>
            <person name="Meng S."/>
            <person name="Li G."/>
            <person name="Viehrig K."/>
            <person name="Ye F."/>
            <person name="Su P."/>
            <person name="Kiefer A.F."/>
            <person name="Nichols A."/>
            <person name="Cepeda A.J."/>
            <person name="Yan W."/>
            <person name="Fan B."/>
            <person name="Jiang Y."/>
            <person name="Adhikari A."/>
            <person name="Zheng C.-J."/>
            <person name="Schuster L."/>
            <person name="Cowan T.M."/>
            <person name="Smanski M.J."/>
            <person name="Chevrette M.G."/>
            <person name="De Carvalho L.P.S."/>
            <person name="Shen B."/>
        </authorList>
    </citation>
    <scope>NUCLEOTIDE SEQUENCE [LARGE SCALE GENOMIC DNA]</scope>
    <source>
        <strain evidence="3 4">NPDC017990</strain>
    </source>
</reference>
<sequence>MVVGTLLFLIMLLLGAVMTGEVLRDGASTLWRVAFAAGALSVYTVAWWCVRYWYAAFTQGRRAEPAPEPNFWPWALPYVFLLVVMIVTGVRQLMGGESGGWFALGFATVLGMPFIVVGATGLWTLARSPRRGSRTTPAPGPAEPPRPRRDWGPIG</sequence>
<comment type="caution">
    <text evidence="3">The sequence shown here is derived from an EMBL/GenBank/DDBJ whole genome shotgun (WGS) entry which is preliminary data.</text>
</comment>
<keyword evidence="2" id="KW-1133">Transmembrane helix</keyword>
<dbReference type="Proteomes" id="UP001610818">
    <property type="component" value="Unassembled WGS sequence"/>
</dbReference>
<keyword evidence="2" id="KW-0812">Transmembrane</keyword>
<evidence type="ECO:0000313" key="3">
    <source>
        <dbReference type="EMBL" id="MFH8547405.1"/>
    </source>
</evidence>
<evidence type="ECO:0000256" key="2">
    <source>
        <dbReference type="SAM" id="Phobius"/>
    </source>
</evidence>
<keyword evidence="2" id="KW-0472">Membrane</keyword>
<accession>A0ABW7QQZ8</accession>
<protein>
    <submittedName>
        <fullName evidence="3">Uncharacterized protein</fullName>
    </submittedName>
</protein>
<name>A0ABW7QQZ8_9ACTN</name>
<feature type="transmembrane region" description="Helical" evidence="2">
    <location>
        <begin position="102"/>
        <end position="125"/>
    </location>
</feature>
<keyword evidence="4" id="KW-1185">Reference proteome</keyword>
<dbReference type="EMBL" id="JBIRGQ010000004">
    <property type="protein sequence ID" value="MFH8547405.1"/>
    <property type="molecule type" value="Genomic_DNA"/>
</dbReference>
<gene>
    <name evidence="3" type="ORF">ACH4F9_20590</name>
</gene>
<feature type="compositionally biased region" description="Basic and acidic residues" evidence="1">
    <location>
        <begin position="145"/>
        <end position="155"/>
    </location>
</feature>
<evidence type="ECO:0000313" key="4">
    <source>
        <dbReference type="Proteomes" id="UP001610818"/>
    </source>
</evidence>
<organism evidence="3 4">
    <name type="scientific">Streptomyces longisporoflavus</name>
    <dbReference type="NCBI Taxonomy" id="28044"/>
    <lineage>
        <taxon>Bacteria</taxon>
        <taxon>Bacillati</taxon>
        <taxon>Actinomycetota</taxon>
        <taxon>Actinomycetes</taxon>
        <taxon>Kitasatosporales</taxon>
        <taxon>Streptomycetaceae</taxon>
        <taxon>Streptomyces</taxon>
    </lineage>
</organism>
<proteinExistence type="predicted"/>
<dbReference type="RefSeq" id="WP_397713549.1">
    <property type="nucleotide sequence ID" value="NZ_JBIRGN010000004.1"/>
</dbReference>
<feature type="transmembrane region" description="Helical" evidence="2">
    <location>
        <begin position="71"/>
        <end position="90"/>
    </location>
</feature>
<feature type="region of interest" description="Disordered" evidence="1">
    <location>
        <begin position="129"/>
        <end position="155"/>
    </location>
</feature>
<evidence type="ECO:0000256" key="1">
    <source>
        <dbReference type="SAM" id="MobiDB-lite"/>
    </source>
</evidence>
<feature type="transmembrane region" description="Helical" evidence="2">
    <location>
        <begin position="29"/>
        <end position="50"/>
    </location>
</feature>